<evidence type="ECO:0000256" key="9">
    <source>
        <dbReference type="PROSITE-ProRule" id="PRU00176"/>
    </source>
</evidence>
<accession>A0A8B8ECS0</accession>
<proteinExistence type="inferred from homology"/>
<evidence type="ECO:0000256" key="4">
    <source>
        <dbReference type="ARBA" id="ARBA00022490"/>
    </source>
</evidence>
<keyword evidence="8" id="KW-0539">Nucleus</keyword>
<dbReference type="AlphaFoldDB" id="A0A8B8ECS0"/>
<dbReference type="GO" id="GO:0003723">
    <property type="term" value="F:RNA binding"/>
    <property type="evidence" value="ECO:0007669"/>
    <property type="project" value="UniProtKB-UniRule"/>
</dbReference>
<dbReference type="InterPro" id="IPR012677">
    <property type="entry name" value="Nucleotide-bd_a/b_plait_sf"/>
</dbReference>
<dbReference type="Proteomes" id="UP000694844">
    <property type="component" value="Chromosome 5"/>
</dbReference>
<keyword evidence="4" id="KW-0963">Cytoplasm</keyword>
<dbReference type="Gene3D" id="3.30.70.330">
    <property type="match status" value="3"/>
</dbReference>
<evidence type="ECO:0000256" key="3">
    <source>
        <dbReference type="ARBA" id="ARBA00009621"/>
    </source>
</evidence>
<keyword evidence="11" id="KW-1185">Reference proteome</keyword>
<dbReference type="SUPFAM" id="SSF54928">
    <property type="entry name" value="RNA-binding domain, RBD"/>
    <property type="match status" value="2"/>
</dbReference>
<dbReference type="FunFam" id="3.30.70.330:FF:000015">
    <property type="entry name" value="CUGBP Elav-like family member 1 isoform 2"/>
    <property type="match status" value="1"/>
</dbReference>
<evidence type="ECO:0000256" key="6">
    <source>
        <dbReference type="ARBA" id="ARBA00022737"/>
    </source>
</evidence>
<dbReference type="GeneID" id="111133327"/>
<feature type="domain" description="RRM" evidence="10">
    <location>
        <begin position="156"/>
        <end position="236"/>
    </location>
</feature>
<dbReference type="CDD" id="cd12631">
    <property type="entry name" value="RRM1_CELF1_2_Bruno"/>
    <property type="match status" value="1"/>
</dbReference>
<name>A0A8B8ECS0_CRAVI</name>
<keyword evidence="7 9" id="KW-0694">RNA-binding</keyword>
<dbReference type="CDD" id="cd12636">
    <property type="entry name" value="RRM2_Bruno_like"/>
    <property type="match status" value="1"/>
</dbReference>
<gene>
    <name evidence="12" type="primary">LOC111133327</name>
</gene>
<feature type="domain" description="RRM" evidence="10">
    <location>
        <begin position="68"/>
        <end position="149"/>
    </location>
</feature>
<comment type="similarity">
    <text evidence="3">Belongs to the CELF/BRUNOL family.</text>
</comment>
<dbReference type="GO" id="GO:0005737">
    <property type="term" value="C:cytoplasm"/>
    <property type="evidence" value="ECO:0007669"/>
    <property type="project" value="UniProtKB-SubCell"/>
</dbReference>
<sequence length="556" mass="59132">MLLQPVVRTGAAEEDRGILGFYRAMSDSDQEGGCVKKSRLSSYNDGEIVSTRTMNGQVPKSEPDPDAIKMFVGQIPRSMDENDLRKMFEEFGAVYQLNVLRDKATGQSKGCCFVTFYTRKAALDAQNALHNIKTMSGMHHPIQMKPADSEKRNEERKLFVGMISKKCSESDVKMMFAPFGSIEDCTILRDQNGQSRGCAFVTYANRQSALNAIKNMHHSQTMEGCSSPIVVKFADTQKEKEAKKIQQINQNLWNISAGGVAGFSPQYITLLQQAALAGNLGLLNTGNIGEPTLPLQNLQGLAALTSATGSPGDLLPWGSHRLTAGGLGALGMQSIAALNQIAGVANSTSAASAFAPKGGPPGSVTGTSPTNSLSGLASLQTLGNNNFSSVSPGVTTNGLGGTSAPSGMDALSQAYSGIQQYAGLSSLLSPAGKASFPNAFNTQAAQQIQQAQANSPAGKQTEGFVSGPDGANLFIYHLPQEFSDQDLMQTFLPFGTVISAKVFIDKQTNLSKCFGFVSYDNALSAQAAIQAMNGFQIGMKRLKVQLKRPKSDSKPY</sequence>
<dbReference type="Pfam" id="PF00076">
    <property type="entry name" value="RRM_1"/>
    <property type="match status" value="3"/>
</dbReference>
<keyword evidence="5" id="KW-0507">mRNA processing</keyword>
<evidence type="ECO:0000313" key="12">
    <source>
        <dbReference type="RefSeq" id="XP_022337331.1"/>
    </source>
</evidence>
<dbReference type="PANTHER" id="PTHR24012">
    <property type="entry name" value="RNA BINDING PROTEIN"/>
    <property type="match status" value="1"/>
</dbReference>
<dbReference type="InterPro" id="IPR035979">
    <property type="entry name" value="RBD_domain_sf"/>
</dbReference>
<dbReference type="PROSITE" id="PS50102">
    <property type="entry name" value="RRM"/>
    <property type="match status" value="3"/>
</dbReference>
<dbReference type="GO" id="GO:0005634">
    <property type="term" value="C:nucleus"/>
    <property type="evidence" value="ECO:0007669"/>
    <property type="project" value="UniProtKB-SubCell"/>
</dbReference>
<dbReference type="InterPro" id="IPR000504">
    <property type="entry name" value="RRM_dom"/>
</dbReference>
<dbReference type="FunFam" id="3.30.70.330:FF:000016">
    <property type="entry name" value="CUGBP Elav-like family member 1 isoform 2"/>
    <property type="match status" value="1"/>
</dbReference>
<reference evidence="12" key="1">
    <citation type="submission" date="2025-08" db="UniProtKB">
        <authorList>
            <consortium name="RefSeq"/>
        </authorList>
    </citation>
    <scope>IDENTIFICATION</scope>
    <source>
        <tissue evidence="12">Whole sample</tissue>
    </source>
</reference>
<evidence type="ECO:0000256" key="7">
    <source>
        <dbReference type="ARBA" id="ARBA00022884"/>
    </source>
</evidence>
<evidence type="ECO:0000256" key="1">
    <source>
        <dbReference type="ARBA" id="ARBA00004123"/>
    </source>
</evidence>
<dbReference type="GO" id="GO:0006397">
    <property type="term" value="P:mRNA processing"/>
    <property type="evidence" value="ECO:0007669"/>
    <property type="project" value="UniProtKB-KW"/>
</dbReference>
<dbReference type="RefSeq" id="XP_022337331.1">
    <property type="nucleotide sequence ID" value="XM_022481623.1"/>
</dbReference>
<keyword evidence="6" id="KW-0677">Repeat</keyword>
<dbReference type="SMART" id="SM00360">
    <property type="entry name" value="RRM"/>
    <property type="match status" value="3"/>
</dbReference>
<dbReference type="OrthoDB" id="267048at2759"/>
<dbReference type="FunFam" id="3.30.70.330:FF:000013">
    <property type="entry name" value="CUGBP Elav-like family member 1 isoform 2"/>
    <property type="match status" value="1"/>
</dbReference>
<dbReference type="InterPro" id="IPR034196">
    <property type="entry name" value="CELF1/2_RRM1"/>
</dbReference>
<protein>
    <submittedName>
        <fullName evidence="12">CUGBP Elav-like family member 2 isoform X25</fullName>
    </submittedName>
</protein>
<feature type="domain" description="RRM" evidence="10">
    <location>
        <begin position="471"/>
        <end position="549"/>
    </location>
</feature>
<evidence type="ECO:0000259" key="10">
    <source>
        <dbReference type="PROSITE" id="PS50102"/>
    </source>
</evidence>
<comment type="subcellular location">
    <subcellularLocation>
        <location evidence="2">Cytoplasm</location>
    </subcellularLocation>
    <subcellularLocation>
        <location evidence="1">Nucleus</location>
    </subcellularLocation>
</comment>
<evidence type="ECO:0000256" key="8">
    <source>
        <dbReference type="ARBA" id="ARBA00023242"/>
    </source>
</evidence>
<evidence type="ECO:0000313" key="11">
    <source>
        <dbReference type="Proteomes" id="UP000694844"/>
    </source>
</evidence>
<organism evidence="11 12">
    <name type="scientific">Crassostrea virginica</name>
    <name type="common">Eastern oyster</name>
    <dbReference type="NCBI Taxonomy" id="6565"/>
    <lineage>
        <taxon>Eukaryota</taxon>
        <taxon>Metazoa</taxon>
        <taxon>Spiralia</taxon>
        <taxon>Lophotrochozoa</taxon>
        <taxon>Mollusca</taxon>
        <taxon>Bivalvia</taxon>
        <taxon>Autobranchia</taxon>
        <taxon>Pteriomorphia</taxon>
        <taxon>Ostreida</taxon>
        <taxon>Ostreoidea</taxon>
        <taxon>Ostreidae</taxon>
        <taxon>Crassostrea</taxon>
    </lineage>
</organism>
<evidence type="ECO:0000256" key="5">
    <source>
        <dbReference type="ARBA" id="ARBA00022664"/>
    </source>
</evidence>
<evidence type="ECO:0000256" key="2">
    <source>
        <dbReference type="ARBA" id="ARBA00004496"/>
    </source>
</evidence>